<feature type="domain" description="HTH cro/C1-type" evidence="1">
    <location>
        <begin position="35"/>
        <end position="82"/>
    </location>
</feature>
<dbReference type="Gene3D" id="3.30.450.180">
    <property type="match status" value="1"/>
</dbReference>
<accession>A0A975NPA7</accession>
<protein>
    <submittedName>
        <fullName evidence="2">Helix-turn-helix transcriptional regulator</fullName>
    </submittedName>
</protein>
<sequence length="266" mass="30702">MRQQALADFLRKHRESISKPVDDKHAGERRRRTVGLRREEVAEMAAISSTWYTRLEQGKEVAPSSAALGRIADVLQLAPAERAYLFELGRRVDPNDASNFADDLVGKTIESCVRSIAYPAFVLDRYWTMLFWNDELAELFPPWLNDPERNLLRLMFLNLNARTLVVDWEPRARSLLAQFRVDFGKYIDDQKMLDLVSKLSEESDHFRKLWQEQRVLSSDGIEKSYNHPQWGLLKFRQTTFLAASDSSIKLVILKPCNEAAITCLGR</sequence>
<dbReference type="SUPFAM" id="SSF47413">
    <property type="entry name" value="lambda repressor-like DNA-binding domains"/>
    <property type="match status" value="1"/>
</dbReference>
<dbReference type="RefSeq" id="WP_215614412.1">
    <property type="nucleotide sequence ID" value="NZ_CP076135.1"/>
</dbReference>
<dbReference type="SMART" id="SM00530">
    <property type="entry name" value="HTH_XRE"/>
    <property type="match status" value="1"/>
</dbReference>
<organism evidence="2 3">
    <name type="scientific">Bradyrhizobium sediminis</name>
    <dbReference type="NCBI Taxonomy" id="2840469"/>
    <lineage>
        <taxon>Bacteria</taxon>
        <taxon>Pseudomonadati</taxon>
        <taxon>Pseudomonadota</taxon>
        <taxon>Alphaproteobacteria</taxon>
        <taxon>Hyphomicrobiales</taxon>
        <taxon>Nitrobacteraceae</taxon>
        <taxon>Bradyrhizobium</taxon>
    </lineage>
</organism>
<reference evidence="2" key="1">
    <citation type="submission" date="2021-06" db="EMBL/GenBank/DDBJ databases">
        <title>Bradyrhizobium sp. S2-11-2 Genome sequencing.</title>
        <authorList>
            <person name="Jin L."/>
        </authorList>
    </citation>
    <scope>NUCLEOTIDE SEQUENCE</scope>
    <source>
        <strain evidence="2">S2-11-2</strain>
    </source>
</reference>
<gene>
    <name evidence="2" type="ORF">KMZ68_02930</name>
</gene>
<dbReference type="InterPro" id="IPR041413">
    <property type="entry name" value="MLTR_LBD"/>
</dbReference>
<dbReference type="AlphaFoldDB" id="A0A975NPA7"/>
<evidence type="ECO:0000313" key="3">
    <source>
        <dbReference type="Proteomes" id="UP000680805"/>
    </source>
</evidence>
<dbReference type="InterPro" id="IPR010982">
    <property type="entry name" value="Lambda_DNA-bd_dom_sf"/>
</dbReference>
<evidence type="ECO:0000259" key="1">
    <source>
        <dbReference type="PROSITE" id="PS50943"/>
    </source>
</evidence>
<evidence type="ECO:0000313" key="2">
    <source>
        <dbReference type="EMBL" id="QWG18858.1"/>
    </source>
</evidence>
<dbReference type="PROSITE" id="PS50943">
    <property type="entry name" value="HTH_CROC1"/>
    <property type="match status" value="1"/>
</dbReference>
<name>A0A975NPA7_9BRAD</name>
<dbReference type="GO" id="GO:0003677">
    <property type="term" value="F:DNA binding"/>
    <property type="evidence" value="ECO:0007669"/>
    <property type="project" value="InterPro"/>
</dbReference>
<dbReference type="EMBL" id="CP076135">
    <property type="protein sequence ID" value="QWG18858.1"/>
    <property type="molecule type" value="Genomic_DNA"/>
</dbReference>
<dbReference type="Proteomes" id="UP000680805">
    <property type="component" value="Chromosome"/>
</dbReference>
<dbReference type="PANTHER" id="PTHR35010">
    <property type="entry name" value="BLL4672 PROTEIN-RELATED"/>
    <property type="match status" value="1"/>
</dbReference>
<dbReference type="Gene3D" id="1.10.260.40">
    <property type="entry name" value="lambda repressor-like DNA-binding domains"/>
    <property type="match status" value="1"/>
</dbReference>
<dbReference type="KEGG" id="bsei:KMZ68_02930"/>
<dbReference type="CDD" id="cd00093">
    <property type="entry name" value="HTH_XRE"/>
    <property type="match status" value="1"/>
</dbReference>
<dbReference type="Pfam" id="PF13560">
    <property type="entry name" value="HTH_31"/>
    <property type="match status" value="1"/>
</dbReference>
<proteinExistence type="predicted"/>
<dbReference type="InterPro" id="IPR001387">
    <property type="entry name" value="Cro/C1-type_HTH"/>
</dbReference>
<dbReference type="Pfam" id="PF17765">
    <property type="entry name" value="MLTR_LBD"/>
    <property type="match status" value="1"/>
</dbReference>